<protein>
    <recommendedName>
        <fullName evidence="6">Peptidase M10 metallopeptidase domain-containing protein</fullName>
    </recommendedName>
</protein>
<keyword evidence="3" id="KW-0378">Hydrolase</keyword>
<evidence type="ECO:0000256" key="4">
    <source>
        <dbReference type="ARBA" id="ARBA00022833"/>
    </source>
</evidence>
<accession>A0A399NNJ5</accession>
<dbReference type="InterPro" id="IPR024079">
    <property type="entry name" value="MetalloPept_cat_dom_sf"/>
</dbReference>
<dbReference type="Proteomes" id="UP000266298">
    <property type="component" value="Unassembled WGS sequence"/>
</dbReference>
<comment type="caution">
    <text evidence="7">The sequence shown here is derived from an EMBL/GenBank/DDBJ whole genome shotgun (WGS) entry which is preliminary data.</text>
</comment>
<dbReference type="GO" id="GO:0031012">
    <property type="term" value="C:extracellular matrix"/>
    <property type="evidence" value="ECO:0007669"/>
    <property type="project" value="InterPro"/>
</dbReference>
<dbReference type="PRINTS" id="PR00138">
    <property type="entry name" value="MATRIXIN"/>
</dbReference>
<dbReference type="SUPFAM" id="SSF55486">
    <property type="entry name" value="Metalloproteases ('zincins'), catalytic domain"/>
    <property type="match status" value="1"/>
</dbReference>
<reference evidence="7 8" key="1">
    <citation type="submission" date="2018-08" db="EMBL/GenBank/DDBJ databases">
        <title>Genome Sequence of Clavibacter michiganensis Subspecies type strains, and the Atypical Peach-Colored Strains Isolated from Tomato.</title>
        <authorList>
            <person name="Osdaghi E."/>
            <person name="Portier P."/>
            <person name="Briand M."/>
            <person name="Jacques M.-A."/>
        </authorList>
    </citation>
    <scope>NUCLEOTIDE SEQUENCE [LARGE SCALE GENOMIC DNA]</scope>
    <source>
        <strain evidence="7 8">CFBP 7493</strain>
    </source>
</reference>
<keyword evidence="2" id="KW-0479">Metal-binding</keyword>
<evidence type="ECO:0000259" key="6">
    <source>
        <dbReference type="Pfam" id="PF00413"/>
    </source>
</evidence>
<keyword evidence="4" id="KW-0862">Zinc</keyword>
<feature type="domain" description="Peptidase M10 metallopeptidase" evidence="6">
    <location>
        <begin position="117"/>
        <end position="187"/>
    </location>
</feature>
<evidence type="ECO:0000256" key="2">
    <source>
        <dbReference type="ARBA" id="ARBA00022723"/>
    </source>
</evidence>
<dbReference type="InterPro" id="IPR006311">
    <property type="entry name" value="TAT_signal"/>
</dbReference>
<sequence length="187" mass="19985">MRSPAPARRRGRVALLATAGLASLAALAVAAPAQAFNREGPHWPTAKLTVDTTAVPAGTFHDALADAAAEYTARTHASVTTEDTTGSPWSAQVIDAGDDGYEGYSTWRYEGGDLTYTASMHLNTEYLDDSMPTTRLKVVWEHETGHVLGLAHVPGIDHVMYYRASDAYDDGVDGLTDDEVAGIDSLY</sequence>
<gene>
    <name evidence="7" type="ORF">DZF96_14020</name>
</gene>
<evidence type="ECO:0000256" key="3">
    <source>
        <dbReference type="ARBA" id="ARBA00022801"/>
    </source>
</evidence>
<dbReference type="InterPro" id="IPR001818">
    <property type="entry name" value="Pept_M10_metallopeptidase"/>
</dbReference>
<keyword evidence="5" id="KW-0732">Signal</keyword>
<dbReference type="RefSeq" id="WP_043583014.1">
    <property type="nucleotide sequence ID" value="NZ_QWEC01000300.1"/>
</dbReference>
<dbReference type="GO" id="GO:0004222">
    <property type="term" value="F:metalloendopeptidase activity"/>
    <property type="evidence" value="ECO:0007669"/>
    <property type="project" value="InterPro"/>
</dbReference>
<evidence type="ECO:0000313" key="7">
    <source>
        <dbReference type="EMBL" id="RII95722.1"/>
    </source>
</evidence>
<evidence type="ECO:0000313" key="8">
    <source>
        <dbReference type="Proteomes" id="UP000266298"/>
    </source>
</evidence>
<dbReference type="Pfam" id="PF00413">
    <property type="entry name" value="Peptidase_M10"/>
    <property type="match status" value="1"/>
</dbReference>
<organism evidence="7 8">
    <name type="scientific">Clavibacter michiganensis</name>
    <dbReference type="NCBI Taxonomy" id="28447"/>
    <lineage>
        <taxon>Bacteria</taxon>
        <taxon>Bacillati</taxon>
        <taxon>Actinomycetota</taxon>
        <taxon>Actinomycetes</taxon>
        <taxon>Micrococcales</taxon>
        <taxon>Microbacteriaceae</taxon>
        <taxon>Clavibacter</taxon>
    </lineage>
</organism>
<dbReference type="AlphaFoldDB" id="A0A399NNJ5"/>
<dbReference type="GO" id="GO:0008270">
    <property type="term" value="F:zinc ion binding"/>
    <property type="evidence" value="ECO:0007669"/>
    <property type="project" value="InterPro"/>
</dbReference>
<dbReference type="GO" id="GO:0006508">
    <property type="term" value="P:proteolysis"/>
    <property type="evidence" value="ECO:0007669"/>
    <property type="project" value="UniProtKB-KW"/>
</dbReference>
<feature type="signal peptide" evidence="5">
    <location>
        <begin position="1"/>
        <end position="35"/>
    </location>
</feature>
<name>A0A399NNJ5_9MICO</name>
<dbReference type="EMBL" id="QWEC01000300">
    <property type="protein sequence ID" value="RII95722.1"/>
    <property type="molecule type" value="Genomic_DNA"/>
</dbReference>
<keyword evidence="1" id="KW-0645">Protease</keyword>
<evidence type="ECO:0000256" key="1">
    <source>
        <dbReference type="ARBA" id="ARBA00022670"/>
    </source>
</evidence>
<evidence type="ECO:0000256" key="5">
    <source>
        <dbReference type="SAM" id="SignalP"/>
    </source>
</evidence>
<dbReference type="InterPro" id="IPR021190">
    <property type="entry name" value="Pept_M10A"/>
</dbReference>
<feature type="chain" id="PRO_5017359388" description="Peptidase M10 metallopeptidase domain-containing protein" evidence="5">
    <location>
        <begin position="36"/>
        <end position="187"/>
    </location>
</feature>
<dbReference type="PROSITE" id="PS51318">
    <property type="entry name" value="TAT"/>
    <property type="match status" value="1"/>
</dbReference>
<dbReference type="Gene3D" id="3.40.390.10">
    <property type="entry name" value="Collagenase (Catalytic Domain)"/>
    <property type="match status" value="1"/>
</dbReference>
<proteinExistence type="predicted"/>